<reference evidence="1" key="1">
    <citation type="submission" date="2024-03" db="EMBL/GenBank/DDBJ databases">
        <title>Novel Streptomyces species of biotechnological and ecological value are a feature of Machair soil.</title>
        <authorList>
            <person name="Prole J.R."/>
            <person name="Goodfellow M."/>
            <person name="Allenby N."/>
            <person name="Ward A.C."/>
        </authorList>
    </citation>
    <scope>NUCLEOTIDE SEQUENCE</scope>
    <source>
        <strain evidence="1">MS1.AVA.4</strain>
    </source>
</reference>
<sequence>MTEVLALGLPMEVPATALPPRVRIHEVGPRDGLQNEKETVPTDVKAEFVHRLAGAGLTTVEATSFVHPRWVPQLADAEELFPRLADIEGVALPVLVPNERGLDRAIALGARRIAVFGSATETFAARNLNRTIDESLAMFEPVVARAKDDKIHVRGYLSMCFGDPWEGKVPVHQVVRVAKRLMDLGCDELSLGDTIGVATPGHVLSLLAELNEEGVPTSAIGVHFHDTYGQALANTFAALEHGVTTIDASAGGLGGCPYAKSATGNLATEDLVWMLHGLGIETGVDLGRLTATSVWMAEQLGRPSPSRTVRALAGTASHKES</sequence>
<dbReference type="Proteomes" id="UP001375539">
    <property type="component" value="Unassembled WGS sequence"/>
</dbReference>
<comment type="caution">
    <text evidence="1">The sequence shown here is derived from an EMBL/GenBank/DDBJ whole genome shotgun (WGS) entry which is preliminary data.</text>
</comment>
<keyword evidence="1" id="KW-0456">Lyase</keyword>
<organism evidence="1 2">
    <name type="scientific">Streptomyces pratisoli</name>
    <dbReference type="NCBI Taxonomy" id="3139917"/>
    <lineage>
        <taxon>Bacteria</taxon>
        <taxon>Bacillati</taxon>
        <taxon>Actinomycetota</taxon>
        <taxon>Actinomycetes</taxon>
        <taxon>Kitasatosporales</taxon>
        <taxon>Streptomycetaceae</taxon>
        <taxon>Streptomyces</taxon>
    </lineage>
</organism>
<accession>A0ACC6QG10</accession>
<gene>
    <name evidence="1" type="ORF">WKI58_13005</name>
</gene>
<name>A0ACC6QG10_9ACTN</name>
<keyword evidence="2" id="KW-1185">Reference proteome</keyword>
<evidence type="ECO:0000313" key="2">
    <source>
        <dbReference type="Proteomes" id="UP001375539"/>
    </source>
</evidence>
<proteinExistence type="predicted"/>
<evidence type="ECO:0000313" key="1">
    <source>
        <dbReference type="EMBL" id="MEJ8657433.1"/>
    </source>
</evidence>
<protein>
    <submittedName>
        <fullName evidence="1">Hydroxymethylglutaryl-CoA lyase</fullName>
    </submittedName>
</protein>
<dbReference type="EMBL" id="JBBKAI010000002">
    <property type="protein sequence ID" value="MEJ8657433.1"/>
    <property type="molecule type" value="Genomic_DNA"/>
</dbReference>